<dbReference type="InterPro" id="IPR016032">
    <property type="entry name" value="Sig_transdc_resp-reg_C-effctor"/>
</dbReference>
<dbReference type="GO" id="GO:0004016">
    <property type="term" value="F:adenylate cyclase activity"/>
    <property type="evidence" value="ECO:0007669"/>
    <property type="project" value="TreeGrafter"/>
</dbReference>
<dbReference type="PANTHER" id="PTHR16305">
    <property type="entry name" value="TESTICULAR SOLUBLE ADENYLYL CYCLASE"/>
    <property type="match status" value="1"/>
</dbReference>
<dbReference type="PRINTS" id="PR00038">
    <property type="entry name" value="HTHLUXR"/>
</dbReference>
<evidence type="ECO:0000256" key="3">
    <source>
        <dbReference type="SAM" id="MobiDB-lite"/>
    </source>
</evidence>
<name>A0A543BBF0_9MICO</name>
<evidence type="ECO:0000313" key="6">
    <source>
        <dbReference type="Proteomes" id="UP000317209"/>
    </source>
</evidence>
<feature type="domain" description="HTH luxR-type" evidence="4">
    <location>
        <begin position="912"/>
        <end position="977"/>
    </location>
</feature>
<evidence type="ECO:0000256" key="2">
    <source>
        <dbReference type="ARBA" id="ARBA00022840"/>
    </source>
</evidence>
<keyword evidence="6" id="KW-1185">Reference proteome</keyword>
<dbReference type="InterPro" id="IPR041664">
    <property type="entry name" value="AAA_16"/>
</dbReference>
<dbReference type="AlphaFoldDB" id="A0A543BBF0"/>
<dbReference type="InterPro" id="IPR000792">
    <property type="entry name" value="Tscrpt_reg_LuxR_C"/>
</dbReference>
<reference evidence="5 6" key="1">
    <citation type="submission" date="2019-06" db="EMBL/GenBank/DDBJ databases">
        <title>Sequencing the genomes of 1000 actinobacteria strains.</title>
        <authorList>
            <person name="Klenk H.-P."/>
        </authorList>
    </citation>
    <scope>NUCLEOTIDE SEQUENCE [LARGE SCALE GENOMIC DNA]</scope>
    <source>
        <strain evidence="5 6">DSM 20169</strain>
    </source>
</reference>
<dbReference type="PROSITE" id="PS00622">
    <property type="entry name" value="HTH_LUXR_1"/>
    <property type="match status" value="1"/>
</dbReference>
<dbReference type="GO" id="GO:0005524">
    <property type="term" value="F:ATP binding"/>
    <property type="evidence" value="ECO:0007669"/>
    <property type="project" value="UniProtKB-KW"/>
</dbReference>
<dbReference type="EMBL" id="VFOX01000002">
    <property type="protein sequence ID" value="TQL82174.1"/>
    <property type="molecule type" value="Genomic_DNA"/>
</dbReference>
<dbReference type="SUPFAM" id="SSF52540">
    <property type="entry name" value="P-loop containing nucleoside triphosphate hydrolases"/>
    <property type="match status" value="1"/>
</dbReference>
<evidence type="ECO:0000256" key="1">
    <source>
        <dbReference type="ARBA" id="ARBA00022741"/>
    </source>
</evidence>
<comment type="caution">
    <text evidence="5">The sequence shown here is derived from an EMBL/GenBank/DDBJ whole genome shotgun (WGS) entry which is preliminary data.</text>
</comment>
<evidence type="ECO:0000259" key="4">
    <source>
        <dbReference type="PROSITE" id="PS50043"/>
    </source>
</evidence>
<dbReference type="Pfam" id="PF00196">
    <property type="entry name" value="GerE"/>
    <property type="match status" value="1"/>
</dbReference>
<accession>A0A543BBF0</accession>
<dbReference type="SUPFAM" id="SSF48452">
    <property type="entry name" value="TPR-like"/>
    <property type="match status" value="2"/>
</dbReference>
<dbReference type="SMART" id="SM00421">
    <property type="entry name" value="HTH_LUXR"/>
    <property type="match status" value="1"/>
</dbReference>
<gene>
    <name evidence="5" type="ORF">FB560_3657</name>
</gene>
<protein>
    <submittedName>
        <fullName evidence="5">Regulatory LuxR family protein</fullName>
    </submittedName>
</protein>
<feature type="region of interest" description="Disordered" evidence="3">
    <location>
        <begin position="1"/>
        <end position="23"/>
    </location>
</feature>
<dbReference type="CDD" id="cd06170">
    <property type="entry name" value="LuxR_C_like"/>
    <property type="match status" value="1"/>
</dbReference>
<dbReference type="PANTHER" id="PTHR16305:SF35">
    <property type="entry name" value="TRANSCRIPTIONAL ACTIVATOR DOMAIN"/>
    <property type="match status" value="1"/>
</dbReference>
<keyword evidence="2" id="KW-0067">ATP-binding</keyword>
<dbReference type="GO" id="GO:0005737">
    <property type="term" value="C:cytoplasm"/>
    <property type="evidence" value="ECO:0007669"/>
    <property type="project" value="TreeGrafter"/>
</dbReference>
<dbReference type="InterPro" id="IPR027417">
    <property type="entry name" value="P-loop_NTPase"/>
</dbReference>
<dbReference type="PROSITE" id="PS50043">
    <property type="entry name" value="HTH_LUXR_2"/>
    <property type="match status" value="1"/>
</dbReference>
<dbReference type="InterPro" id="IPR036388">
    <property type="entry name" value="WH-like_DNA-bd_sf"/>
</dbReference>
<keyword evidence="1" id="KW-0547">Nucleotide-binding</keyword>
<dbReference type="Proteomes" id="UP000317209">
    <property type="component" value="Unassembled WGS sequence"/>
</dbReference>
<sequence length="980" mass="105202">MSTAIGTAPNRAQPVGDDVPDVGGEWEHESMPSFAPSSAMVGRDADLAVVRRAFESAVDGMPAALLVEGEAGIGKSRLLREFAVEVADRADVHVGWCLDLGAARTPYGPLTGILRSLVETVGVDEARQAVGVGAEALGMLLPALASVPTERAGTSPERLRDAIATLIETAAARAPQVLIVEDLHWADESTLAILSFLLRTLTRGRILLLLSCRSDDVRRGDAVSRFIAEAARARLLERVALQRLEADAVRALAEQITGHPLSEGALERVQERAEGVPFFVEEIAGCTAGPLPDGLRDILLGRFDRLGDDARRVVQIASGAERPLAHPLLVRLTDLGEERLDDALREAMSSGILVISDDLYRFRHALLREAVHADLLPGERSRLHRSYAETLEAYCDDTESGDAAALAYHWQLAQDERRALIAAVEAMRHAKARFAFGAAARFGELALDLWPHVPDAADAAGVAHLELLHTLGSILRNAGDGERALAVANLALDEVDSSTIDPRLHARLLRNKALYLVNLGRAGAIPLLQQALAIVDENVDDDRLRAELLNQLASRRMIAGDRVEAIAIATEAAEVAERAHSDDQLSIAANVRGASRAHLGDIEGGIREYGIARDLARGSTAEMRYRVNYSDLLGLLGRYREALLLAEEGLARARVLGVERTSGSIMAQNMAVPLLERGDIARVEEMLARDFMQGTLRVFRMYATMTRVRVLAWRGRSAEAADAMREWLPAFRETGGVERQIWYDSVVMAVAVAESAGDPRGALAAILAMIDDEGPALLHQRRLLLQAGAIIAELRASGDDVVEASRAVAAAWAAQSSQLRAGTWSSLLDALLVPTAEALDAAIDLADGEDVPVTFRVVTRIERARMLVHAGERAAAAPLLADAEKIADELGHVQLQAAVAEFATAAGLRAGDEDEAALLTARERQVLALIAEGLSNRQIGERLFISAKTVSVHVSAVLRKLGVSTRTEAALTARASAVLS</sequence>
<dbReference type="GO" id="GO:0003677">
    <property type="term" value="F:DNA binding"/>
    <property type="evidence" value="ECO:0007669"/>
    <property type="project" value="InterPro"/>
</dbReference>
<dbReference type="InterPro" id="IPR011990">
    <property type="entry name" value="TPR-like_helical_dom_sf"/>
</dbReference>
<dbReference type="GO" id="GO:0006355">
    <property type="term" value="P:regulation of DNA-templated transcription"/>
    <property type="evidence" value="ECO:0007669"/>
    <property type="project" value="InterPro"/>
</dbReference>
<evidence type="ECO:0000313" key="5">
    <source>
        <dbReference type="EMBL" id="TQL82174.1"/>
    </source>
</evidence>
<dbReference type="Pfam" id="PF13191">
    <property type="entry name" value="AAA_16"/>
    <property type="match status" value="1"/>
</dbReference>
<dbReference type="SUPFAM" id="SSF46894">
    <property type="entry name" value="C-terminal effector domain of the bipartite response regulators"/>
    <property type="match status" value="1"/>
</dbReference>
<organism evidence="5 6">
    <name type="scientific">Microbacterium saperdae</name>
    <dbReference type="NCBI Taxonomy" id="69368"/>
    <lineage>
        <taxon>Bacteria</taxon>
        <taxon>Bacillati</taxon>
        <taxon>Actinomycetota</taxon>
        <taxon>Actinomycetes</taxon>
        <taxon>Micrococcales</taxon>
        <taxon>Microbacteriaceae</taxon>
        <taxon>Microbacterium</taxon>
    </lineage>
</organism>
<dbReference type="Gene3D" id="1.25.40.10">
    <property type="entry name" value="Tetratricopeptide repeat domain"/>
    <property type="match status" value="1"/>
</dbReference>
<proteinExistence type="predicted"/>
<dbReference type="Gene3D" id="1.10.10.10">
    <property type="entry name" value="Winged helix-like DNA-binding domain superfamily/Winged helix DNA-binding domain"/>
    <property type="match status" value="1"/>
</dbReference>